<protein>
    <recommendedName>
        <fullName evidence="1">DUF1330 domain-containing protein</fullName>
    </recommendedName>
</protein>
<name>A0ABP7M9I5_9GAMM</name>
<dbReference type="InterPro" id="IPR010753">
    <property type="entry name" value="DUF1330"/>
</dbReference>
<dbReference type="RefSeq" id="WP_344796258.1">
    <property type="nucleotide sequence ID" value="NZ_BAABBN010000004.1"/>
</dbReference>
<feature type="domain" description="DUF1330" evidence="1">
    <location>
        <begin position="2"/>
        <end position="91"/>
    </location>
</feature>
<dbReference type="PANTHER" id="PTHR41521">
    <property type="match status" value="1"/>
</dbReference>
<evidence type="ECO:0000313" key="3">
    <source>
        <dbReference type="Proteomes" id="UP001501565"/>
    </source>
</evidence>
<dbReference type="Gene3D" id="3.30.70.100">
    <property type="match status" value="1"/>
</dbReference>
<organism evidence="2 3">
    <name type="scientific">Litoribacillus peritrichatus</name>
    <dbReference type="NCBI Taxonomy" id="718191"/>
    <lineage>
        <taxon>Bacteria</taxon>
        <taxon>Pseudomonadati</taxon>
        <taxon>Pseudomonadota</taxon>
        <taxon>Gammaproteobacteria</taxon>
        <taxon>Oceanospirillales</taxon>
        <taxon>Oceanospirillaceae</taxon>
        <taxon>Litoribacillus</taxon>
    </lineage>
</organism>
<dbReference type="SUPFAM" id="SSF54909">
    <property type="entry name" value="Dimeric alpha+beta barrel"/>
    <property type="match status" value="1"/>
</dbReference>
<evidence type="ECO:0000313" key="2">
    <source>
        <dbReference type="EMBL" id="GAA3917612.1"/>
    </source>
</evidence>
<sequence>MSAYVIVGFTPKDKEKLQEYSASVPPTLAKFSGEMLAKGPIEHLHGDADHAMKVIVTFPSKDEAIAWYNSEEYQALIPTRDQGMDAKFQLIG</sequence>
<gene>
    <name evidence="2" type="ORF">GCM10022277_10800</name>
</gene>
<reference evidence="3" key="1">
    <citation type="journal article" date="2019" name="Int. J. Syst. Evol. Microbiol.">
        <title>The Global Catalogue of Microorganisms (GCM) 10K type strain sequencing project: providing services to taxonomists for standard genome sequencing and annotation.</title>
        <authorList>
            <consortium name="The Broad Institute Genomics Platform"/>
            <consortium name="The Broad Institute Genome Sequencing Center for Infectious Disease"/>
            <person name="Wu L."/>
            <person name="Ma J."/>
        </authorList>
    </citation>
    <scope>NUCLEOTIDE SEQUENCE [LARGE SCALE GENOMIC DNA]</scope>
    <source>
        <strain evidence="3">JCM 17551</strain>
    </source>
</reference>
<keyword evidence="3" id="KW-1185">Reference proteome</keyword>
<dbReference type="EMBL" id="BAABBN010000004">
    <property type="protein sequence ID" value="GAA3917612.1"/>
    <property type="molecule type" value="Genomic_DNA"/>
</dbReference>
<proteinExistence type="predicted"/>
<dbReference type="InterPro" id="IPR011008">
    <property type="entry name" value="Dimeric_a/b-barrel"/>
</dbReference>
<dbReference type="Proteomes" id="UP001501565">
    <property type="component" value="Unassembled WGS sequence"/>
</dbReference>
<dbReference type="PANTHER" id="PTHR41521:SF4">
    <property type="entry name" value="BLR0684 PROTEIN"/>
    <property type="match status" value="1"/>
</dbReference>
<comment type="caution">
    <text evidence="2">The sequence shown here is derived from an EMBL/GenBank/DDBJ whole genome shotgun (WGS) entry which is preliminary data.</text>
</comment>
<accession>A0ABP7M9I5</accession>
<evidence type="ECO:0000259" key="1">
    <source>
        <dbReference type="Pfam" id="PF07045"/>
    </source>
</evidence>
<dbReference type="Pfam" id="PF07045">
    <property type="entry name" value="DUF1330"/>
    <property type="match status" value="1"/>
</dbReference>